<name>A0AAV4FSV0_9GAST</name>
<dbReference type="EMBL" id="BMAT01000929">
    <property type="protein sequence ID" value="GFR76319.1"/>
    <property type="molecule type" value="Genomic_DNA"/>
</dbReference>
<feature type="transmembrane region" description="Helical" evidence="6">
    <location>
        <begin position="127"/>
        <end position="149"/>
    </location>
</feature>
<keyword evidence="4 6" id="KW-1133">Transmembrane helix</keyword>
<dbReference type="InterPro" id="IPR013057">
    <property type="entry name" value="AA_transpt_TM"/>
</dbReference>
<evidence type="ECO:0000256" key="2">
    <source>
        <dbReference type="ARBA" id="ARBA00022448"/>
    </source>
</evidence>
<dbReference type="AlphaFoldDB" id="A0AAV4FSV0"/>
<organism evidence="8 9">
    <name type="scientific">Elysia marginata</name>
    <dbReference type="NCBI Taxonomy" id="1093978"/>
    <lineage>
        <taxon>Eukaryota</taxon>
        <taxon>Metazoa</taxon>
        <taxon>Spiralia</taxon>
        <taxon>Lophotrochozoa</taxon>
        <taxon>Mollusca</taxon>
        <taxon>Gastropoda</taxon>
        <taxon>Heterobranchia</taxon>
        <taxon>Euthyneura</taxon>
        <taxon>Panpulmonata</taxon>
        <taxon>Sacoglossa</taxon>
        <taxon>Placobranchoidea</taxon>
        <taxon>Plakobranchidae</taxon>
        <taxon>Elysia</taxon>
    </lineage>
</organism>
<protein>
    <submittedName>
        <fullName evidence="8">Amino acid transporter ANTL1-like isoform X2</fullName>
    </submittedName>
</protein>
<dbReference type="Pfam" id="PF01490">
    <property type="entry name" value="Aa_trans"/>
    <property type="match status" value="1"/>
</dbReference>
<sequence length="316" mass="33598">MAELSETAGLIQNGKSNGVPGSPTHGLTVFTTAVFAVGEMAGSGVLALPRALVATAVGATIATSIACVIIIANIAVDSVDAVPAFYPNVDAKDFFMAFGTICFAFGGHPGFPTFQADMKQPEKFGKAIFLAYFILLLMYLPVAICGYSVYGINAEDNILLNLSAGPMQYIVEILITMHLFFGFVIVINPVCQEMEEVVGIPTHFTFKRIISRTVIMVVVLFIAESIPHFGAILSLIGGSTTTLLAYILPPVFYLKLCSMEGDWEQQTPSLATKVACVEIMLVGLVAGVASTYAAVDALATSSFSTPCYINFRKAAM</sequence>
<feature type="domain" description="Amino acid transporter transmembrane" evidence="7">
    <location>
        <begin position="64"/>
        <end position="292"/>
    </location>
</feature>
<keyword evidence="3 6" id="KW-0812">Transmembrane</keyword>
<feature type="transmembrane region" description="Helical" evidence="6">
    <location>
        <begin position="275"/>
        <end position="295"/>
    </location>
</feature>
<evidence type="ECO:0000259" key="7">
    <source>
        <dbReference type="Pfam" id="PF01490"/>
    </source>
</evidence>
<feature type="transmembrane region" description="Helical" evidence="6">
    <location>
        <begin position="27"/>
        <end position="48"/>
    </location>
</feature>
<dbReference type="Gene3D" id="1.20.1740.10">
    <property type="entry name" value="Amino acid/polyamine transporter I"/>
    <property type="match status" value="1"/>
</dbReference>
<reference evidence="8 9" key="1">
    <citation type="journal article" date="2021" name="Elife">
        <title>Chloroplast acquisition without the gene transfer in kleptoplastic sea slugs, Plakobranchus ocellatus.</title>
        <authorList>
            <person name="Maeda T."/>
            <person name="Takahashi S."/>
            <person name="Yoshida T."/>
            <person name="Shimamura S."/>
            <person name="Takaki Y."/>
            <person name="Nagai Y."/>
            <person name="Toyoda A."/>
            <person name="Suzuki Y."/>
            <person name="Arimoto A."/>
            <person name="Ishii H."/>
            <person name="Satoh N."/>
            <person name="Nishiyama T."/>
            <person name="Hasebe M."/>
            <person name="Maruyama T."/>
            <person name="Minagawa J."/>
            <person name="Obokata J."/>
            <person name="Shigenobu S."/>
        </authorList>
    </citation>
    <scope>NUCLEOTIDE SEQUENCE [LARGE SCALE GENOMIC DNA]</scope>
</reference>
<evidence type="ECO:0000256" key="3">
    <source>
        <dbReference type="ARBA" id="ARBA00022692"/>
    </source>
</evidence>
<feature type="transmembrane region" description="Helical" evidence="6">
    <location>
        <begin position="94"/>
        <end position="115"/>
    </location>
</feature>
<evidence type="ECO:0000256" key="4">
    <source>
        <dbReference type="ARBA" id="ARBA00022989"/>
    </source>
</evidence>
<keyword evidence="5 6" id="KW-0472">Membrane</keyword>
<comment type="subcellular location">
    <subcellularLocation>
        <location evidence="1">Membrane</location>
    </subcellularLocation>
</comment>
<feature type="transmembrane region" description="Helical" evidence="6">
    <location>
        <begin position="232"/>
        <end position="254"/>
    </location>
</feature>
<feature type="transmembrane region" description="Helical" evidence="6">
    <location>
        <begin position="209"/>
        <end position="226"/>
    </location>
</feature>
<evidence type="ECO:0000313" key="9">
    <source>
        <dbReference type="Proteomes" id="UP000762676"/>
    </source>
</evidence>
<dbReference type="Proteomes" id="UP000762676">
    <property type="component" value="Unassembled WGS sequence"/>
</dbReference>
<comment type="caution">
    <text evidence="8">The sequence shown here is derived from an EMBL/GenBank/DDBJ whole genome shotgun (WGS) entry which is preliminary data.</text>
</comment>
<keyword evidence="9" id="KW-1185">Reference proteome</keyword>
<evidence type="ECO:0000256" key="6">
    <source>
        <dbReference type="SAM" id="Phobius"/>
    </source>
</evidence>
<feature type="transmembrane region" description="Helical" evidence="6">
    <location>
        <begin position="169"/>
        <end position="188"/>
    </location>
</feature>
<evidence type="ECO:0000313" key="8">
    <source>
        <dbReference type="EMBL" id="GFR76319.1"/>
    </source>
</evidence>
<keyword evidence="2" id="KW-0813">Transport</keyword>
<gene>
    <name evidence="8" type="ORF">ElyMa_000479000</name>
</gene>
<evidence type="ECO:0000256" key="5">
    <source>
        <dbReference type="ARBA" id="ARBA00023136"/>
    </source>
</evidence>
<dbReference type="PANTHER" id="PTHR48017">
    <property type="entry name" value="OS05G0424000 PROTEIN-RELATED"/>
    <property type="match status" value="1"/>
</dbReference>
<accession>A0AAV4FSV0</accession>
<evidence type="ECO:0000256" key="1">
    <source>
        <dbReference type="ARBA" id="ARBA00004370"/>
    </source>
</evidence>
<feature type="transmembrane region" description="Helical" evidence="6">
    <location>
        <begin position="55"/>
        <end position="74"/>
    </location>
</feature>
<dbReference type="GO" id="GO:0016020">
    <property type="term" value="C:membrane"/>
    <property type="evidence" value="ECO:0007669"/>
    <property type="project" value="UniProtKB-SubCell"/>
</dbReference>
<proteinExistence type="predicted"/>